<comment type="caution">
    <text evidence="14">The sequence shown here is derived from an EMBL/GenBank/DDBJ whole genome shotgun (WGS) entry which is preliminary data.</text>
</comment>
<dbReference type="EMBL" id="JACWUN010000011">
    <property type="protein sequence ID" value="MBD1401052.1"/>
    <property type="molecule type" value="Genomic_DNA"/>
</dbReference>
<dbReference type="InterPro" id="IPR005474">
    <property type="entry name" value="Transketolase_N"/>
</dbReference>
<evidence type="ECO:0000313" key="15">
    <source>
        <dbReference type="Proteomes" id="UP000632828"/>
    </source>
</evidence>
<dbReference type="SUPFAM" id="SSF52922">
    <property type="entry name" value="TK C-terminal domain-like"/>
    <property type="match status" value="1"/>
</dbReference>
<dbReference type="InterPro" id="IPR051157">
    <property type="entry name" value="PDH/Transketolase"/>
</dbReference>
<evidence type="ECO:0000256" key="7">
    <source>
        <dbReference type="ARBA" id="ARBA00023317"/>
    </source>
</evidence>
<dbReference type="PANTHER" id="PTHR43825:SF3">
    <property type="entry name" value="PYRUVATE DEHYDROGENASE E1 COMPONENT"/>
    <property type="match status" value="1"/>
</dbReference>
<dbReference type="InterPro" id="IPR055152">
    <property type="entry name" value="Transketolase-like_C_2"/>
</dbReference>
<dbReference type="EC" id="1.2.4.1" evidence="3 9"/>
<evidence type="ECO:0000256" key="1">
    <source>
        <dbReference type="ARBA" id="ARBA00001964"/>
    </source>
</evidence>
<dbReference type="Pfam" id="PF22613">
    <property type="entry name" value="Transketolase_C_1"/>
    <property type="match status" value="1"/>
</dbReference>
<evidence type="ECO:0000256" key="5">
    <source>
        <dbReference type="ARBA" id="ARBA00023002"/>
    </source>
</evidence>
<dbReference type="RefSeq" id="WP_191156243.1">
    <property type="nucleotide sequence ID" value="NZ_JACWUN010000011.1"/>
</dbReference>
<keyword evidence="10" id="KW-0460">Magnesium</keyword>
<sequence length="894" mass="100547">MSNEKQKTSQQLQEIENQEWRESLDYVLKEQGAERVQQILRQLQIRAQEQGVSIPFTANTPYINTIPRAQQPVLPGNREIERRVKSIVRWNAMAMVVRANRESAGIGGHISTYASAATLWEVGFNHFWRGRTDDFIGDMVYFQGHAAPGVYARAFLEGRLTEQDLENFRRELDPKGGLSSYPHPYLMKDFWEFPTVSMGLTALSAIYQARFNHYLVDRGLRKSSGRKVWAMLGDGEMDEPESLGAITLASREHLDNLIFVINCNLQRLDGPVRGNGKIIQELEAAFRGAGWNVIKVIWSGDWDPLLEADDSGKLVKRMDEVLDGQMQRYTASSGDFVRKDFFGRYPELLELVKGYSDEQLGGFKRGGHDPVKVYAAYKAAVEHKGSPTVILAQTIKGYGLGEAGEGKNITHSQKKLNEDELKEFRTRFNIPISDDQIAAAPFYKPADDSPEMQYLKQRRNELGGSLPKRFSGSEPMACQTDWLVQEYLGGSGERELATTMAFVHLLAKLLRDDEVGKLIVPIVPDEARTFGMEALFRQAGIYSHAGQLYEPIDKGSLLFYNEKKTGAILEEGLSEAGSMASFIAAGSSYSTNQVQTIPFYTFYSMFGFQRVGDLIWQACDSRARGFLIGATAGRTTLAGEGLQHQDGHSHVLALTPTKVKAYDPAFAYELALIVQDGLNRMYCHQEDLIYYLTVTNETYLMPAMPKEKGVREGILKGLYRFRKTGLKGKQARIHLFGSGAILNEVIKAQKLLEEDYAVAADVWSVTSYKELYQDAIEVDRWNLLNPGKKPRKPYLAQVLDQEEGIFVAASDYMKVLPAALAKWLPGPIHCLGTDGFGRSDSRERLRDFFEVDQRYIALAALYQWADRDGGSMKVVQQALKDFDIDPDKLNPHQD</sequence>
<evidence type="ECO:0000256" key="3">
    <source>
        <dbReference type="ARBA" id="ARBA00012281"/>
    </source>
</evidence>
<keyword evidence="5 9" id="KW-0560">Oxidoreductase</keyword>
<dbReference type="SUPFAM" id="SSF52518">
    <property type="entry name" value="Thiamin diphosphate-binding fold (THDP-binding)"/>
    <property type="match status" value="2"/>
</dbReference>
<feature type="domain" description="Transketolase N-terminal" evidence="11">
    <location>
        <begin position="86"/>
        <end position="310"/>
    </location>
</feature>
<evidence type="ECO:0000256" key="2">
    <source>
        <dbReference type="ARBA" id="ARBA00003157"/>
    </source>
</evidence>
<organism evidence="14 15">
    <name type="scientific">Pelovirga terrestris</name>
    <dbReference type="NCBI Taxonomy" id="2771352"/>
    <lineage>
        <taxon>Bacteria</taxon>
        <taxon>Pseudomonadati</taxon>
        <taxon>Thermodesulfobacteriota</taxon>
        <taxon>Desulfuromonadia</taxon>
        <taxon>Geobacterales</taxon>
        <taxon>Geobacteraceae</taxon>
        <taxon>Pelovirga</taxon>
    </lineage>
</organism>
<evidence type="ECO:0000256" key="10">
    <source>
        <dbReference type="PIRSR" id="PIRSR000156-1"/>
    </source>
</evidence>
<dbReference type="InterPro" id="IPR029061">
    <property type="entry name" value="THDP-binding"/>
</dbReference>
<dbReference type="Pfam" id="PF00456">
    <property type="entry name" value="Transketolase_N"/>
    <property type="match status" value="1"/>
</dbReference>
<dbReference type="GO" id="GO:0004739">
    <property type="term" value="F:pyruvate dehydrogenase (acetyl-transferring) activity"/>
    <property type="evidence" value="ECO:0007669"/>
    <property type="project" value="UniProtKB-EC"/>
</dbReference>
<evidence type="ECO:0000256" key="9">
    <source>
        <dbReference type="PIRNR" id="PIRNR000156"/>
    </source>
</evidence>
<keyword evidence="7 9" id="KW-0670">Pyruvate</keyword>
<keyword evidence="10" id="KW-0479">Metal-binding</keyword>
<feature type="binding site" evidence="10">
    <location>
        <position position="264"/>
    </location>
    <ligand>
        <name>Mg(2+)</name>
        <dbReference type="ChEBI" id="CHEBI:18420"/>
    </ligand>
</feature>
<proteinExistence type="predicted"/>
<evidence type="ECO:0000256" key="4">
    <source>
        <dbReference type="ARBA" id="ARBA00017172"/>
    </source>
</evidence>
<gene>
    <name evidence="14" type="primary">aceE</name>
    <name evidence="14" type="ORF">ICT70_10235</name>
</gene>
<dbReference type="InterPro" id="IPR009014">
    <property type="entry name" value="Transketo_C/PFOR_II"/>
</dbReference>
<comment type="function">
    <text evidence="2 9">Component of the pyruvate dehydrogenase (PDH) complex, that catalyzes the overall conversion of pyruvate to acetyl-CoA and CO(2).</text>
</comment>
<dbReference type="FunFam" id="3.40.50.970:FF:000011">
    <property type="entry name" value="Pyruvate dehydrogenase E1 component"/>
    <property type="match status" value="1"/>
</dbReference>
<dbReference type="InterPro" id="IPR035807">
    <property type="entry name" value="PDC_E1_N"/>
</dbReference>
<evidence type="ECO:0000256" key="6">
    <source>
        <dbReference type="ARBA" id="ARBA00023052"/>
    </source>
</evidence>
<comment type="cofactor">
    <cofactor evidence="1 9">
        <name>thiamine diphosphate</name>
        <dbReference type="ChEBI" id="CHEBI:58937"/>
    </cofactor>
</comment>
<evidence type="ECO:0000259" key="11">
    <source>
        <dbReference type="Pfam" id="PF00456"/>
    </source>
</evidence>
<dbReference type="CDD" id="cd02017">
    <property type="entry name" value="TPP_E1_EcPDC_like"/>
    <property type="match status" value="1"/>
</dbReference>
<name>A0A8J6QZ50_9BACT</name>
<comment type="catalytic activity">
    <reaction evidence="8 9">
        <text>N(6)-[(R)-lipoyl]-L-lysyl-[protein] + pyruvate + H(+) = N(6)-[(R)-S(8)-acetyldihydrolipoyl]-L-lysyl-[protein] + CO2</text>
        <dbReference type="Rhea" id="RHEA:19189"/>
        <dbReference type="Rhea" id="RHEA-COMP:10474"/>
        <dbReference type="Rhea" id="RHEA-COMP:10478"/>
        <dbReference type="ChEBI" id="CHEBI:15361"/>
        <dbReference type="ChEBI" id="CHEBI:15378"/>
        <dbReference type="ChEBI" id="CHEBI:16526"/>
        <dbReference type="ChEBI" id="CHEBI:83099"/>
        <dbReference type="ChEBI" id="CHEBI:83111"/>
        <dbReference type="EC" id="1.2.4.1"/>
    </reaction>
</comment>
<dbReference type="PANTHER" id="PTHR43825">
    <property type="entry name" value="PYRUVATE DEHYDROGENASE E1 COMPONENT"/>
    <property type="match status" value="1"/>
</dbReference>
<evidence type="ECO:0000259" key="13">
    <source>
        <dbReference type="Pfam" id="PF22613"/>
    </source>
</evidence>
<reference evidence="14" key="1">
    <citation type="submission" date="2020-09" db="EMBL/GenBank/DDBJ databases">
        <title>Pelobacter alkaliphilus sp. nov., a novel anaerobic arsenate-reducing bacterium from terrestrial mud volcano.</title>
        <authorList>
            <person name="Khomyakova M.A."/>
            <person name="Merkel A.Y."/>
            <person name="Slobodkin A.I."/>
        </authorList>
    </citation>
    <scope>NUCLEOTIDE SEQUENCE</scope>
    <source>
        <strain evidence="14">M08fum</strain>
    </source>
</reference>
<dbReference type="Proteomes" id="UP000632828">
    <property type="component" value="Unassembled WGS sequence"/>
</dbReference>
<feature type="binding site" evidence="10">
    <location>
        <position position="266"/>
    </location>
    <ligand>
        <name>Mg(2+)</name>
        <dbReference type="ChEBI" id="CHEBI:18420"/>
    </ligand>
</feature>
<comment type="cofactor">
    <cofactor evidence="10">
        <name>Mg(2+)</name>
        <dbReference type="ChEBI" id="CHEBI:18420"/>
    </cofactor>
</comment>
<protein>
    <recommendedName>
        <fullName evidence="4 9">Pyruvate dehydrogenase E1 component</fullName>
        <ecNumber evidence="3 9">1.2.4.1</ecNumber>
    </recommendedName>
</protein>
<evidence type="ECO:0000313" key="14">
    <source>
        <dbReference type="EMBL" id="MBD1401052.1"/>
    </source>
</evidence>
<feature type="domain" description="Pyruvate dehydrogenase E1 component middle" evidence="12">
    <location>
        <begin position="487"/>
        <end position="701"/>
    </location>
</feature>
<dbReference type="InterPro" id="IPR041621">
    <property type="entry name" value="PDH_E1_M"/>
</dbReference>
<evidence type="ECO:0000259" key="12">
    <source>
        <dbReference type="Pfam" id="PF17831"/>
    </source>
</evidence>
<evidence type="ECO:0000256" key="8">
    <source>
        <dbReference type="ARBA" id="ARBA00051231"/>
    </source>
</evidence>
<dbReference type="PIRSF" id="PIRSF000156">
    <property type="entry name" value="Pyruvate_dh_E1"/>
    <property type="match status" value="1"/>
</dbReference>
<keyword evidence="15" id="KW-1185">Reference proteome</keyword>
<dbReference type="InterPro" id="IPR004660">
    <property type="entry name" value="PDH_E1"/>
</dbReference>
<feature type="domain" description="Transketolase-like C-terminal" evidence="13">
    <location>
        <begin position="717"/>
        <end position="852"/>
    </location>
</feature>
<dbReference type="AlphaFoldDB" id="A0A8J6QZ50"/>
<accession>A0A8J6QZ50</accession>
<dbReference type="NCBIfam" id="TIGR00759">
    <property type="entry name" value="aceE"/>
    <property type="match status" value="1"/>
</dbReference>
<keyword evidence="6 9" id="KW-0786">Thiamine pyrophosphate</keyword>
<dbReference type="GO" id="GO:0046872">
    <property type="term" value="F:metal ion binding"/>
    <property type="evidence" value="ECO:0007669"/>
    <property type="project" value="UniProtKB-KW"/>
</dbReference>
<dbReference type="Gene3D" id="3.40.50.970">
    <property type="match status" value="2"/>
</dbReference>
<feature type="binding site" evidence="10">
    <location>
        <position position="234"/>
    </location>
    <ligand>
        <name>Mg(2+)</name>
        <dbReference type="ChEBI" id="CHEBI:18420"/>
    </ligand>
</feature>
<dbReference type="Gene3D" id="3.40.50.920">
    <property type="match status" value="1"/>
</dbReference>
<dbReference type="Pfam" id="PF17831">
    <property type="entry name" value="PDH_E1_M"/>
    <property type="match status" value="1"/>
</dbReference>